<dbReference type="Proteomes" id="UP000018031">
    <property type="component" value="Unassembled WGS sequence"/>
</dbReference>
<evidence type="ECO:0000313" key="1">
    <source>
        <dbReference type="EMBL" id="GAD04780.1"/>
    </source>
</evidence>
<dbReference type="AlphaFoldDB" id="T1DQI8"/>
<proteinExistence type="predicted"/>
<organism evidence="1 2">
    <name type="scientific">Porphyromonas crevioricanis JCM 15906</name>
    <dbReference type="NCBI Taxonomy" id="1305617"/>
    <lineage>
        <taxon>Bacteria</taxon>
        <taxon>Pseudomonadati</taxon>
        <taxon>Bacteroidota</taxon>
        <taxon>Bacteroidia</taxon>
        <taxon>Bacteroidales</taxon>
        <taxon>Porphyromonadaceae</taxon>
        <taxon>Porphyromonas</taxon>
    </lineage>
</organism>
<protein>
    <submittedName>
        <fullName evidence="1">Uncharacterized protein</fullName>
    </submittedName>
</protein>
<reference evidence="2" key="1">
    <citation type="journal article" date="2013" name="Genome">
        <title>Draft Genome Sequences of Porphyromonas crevioricanis JCM 15906T and Porphyromonas cansulci JCM 13913T Isolated from a Canine Oral Cavity.</title>
        <authorList>
            <person name="Sakamoto M."/>
            <person name="Tanaka N."/>
            <person name="Shiwa Y."/>
            <person name="Yoshikawa H."/>
            <person name="Ohkuma M."/>
        </authorList>
    </citation>
    <scope>NUCLEOTIDE SEQUENCE [LARGE SCALE GENOMIC DNA]</scope>
    <source>
        <strain evidence="2">JCM 15906</strain>
    </source>
</reference>
<sequence>MTRPIKGYSRPNYTTLLLKTKNPQGSEAGAWVIHSSM</sequence>
<comment type="caution">
    <text evidence="1">The sequence shown here is derived from an EMBL/GenBank/DDBJ whole genome shotgun (WGS) entry which is preliminary data.</text>
</comment>
<evidence type="ECO:0000313" key="2">
    <source>
        <dbReference type="Proteomes" id="UP000018031"/>
    </source>
</evidence>
<dbReference type="EMBL" id="BAOU01000012">
    <property type="protein sequence ID" value="GAD04780.1"/>
    <property type="molecule type" value="Genomic_DNA"/>
</dbReference>
<accession>T1DQI8</accession>
<name>T1DQI8_9PORP</name>
<gene>
    <name evidence="1" type="ORF">PORCRE_476</name>
</gene>
<reference evidence="1 2" key="2">
    <citation type="journal article" date="2013" name="Genome Announc.">
        <title>Draft Genome Sequences of Porphyromonas crevioricanis JCM 15906T and Porphyromonas cansulci JCM 13913T Isolated from a Canine Oral Cavity.</title>
        <authorList>
            <person name="Sakamoto M."/>
            <person name="Tanaka N."/>
            <person name="Shiwa Y."/>
            <person name="Yoshikawa H."/>
            <person name="Ohkuma M."/>
        </authorList>
    </citation>
    <scope>NUCLEOTIDE SEQUENCE [LARGE SCALE GENOMIC DNA]</scope>
    <source>
        <strain evidence="1 2">JCM 15906</strain>
    </source>
</reference>